<dbReference type="GO" id="GO:0052699">
    <property type="term" value="P:ergothioneine biosynthetic process"/>
    <property type="evidence" value="ECO:0007669"/>
    <property type="project" value="InterPro"/>
</dbReference>
<accession>A0A6M3ZUW8</accession>
<dbReference type="AlphaFoldDB" id="A0A6M3ZUW8"/>
<dbReference type="InterPro" id="IPR005532">
    <property type="entry name" value="SUMF_dom"/>
</dbReference>
<keyword evidence="1" id="KW-0560">Oxidoreductase</keyword>
<dbReference type="InterPro" id="IPR024775">
    <property type="entry name" value="DinB-like"/>
</dbReference>
<dbReference type="Pfam" id="PF03781">
    <property type="entry name" value="FGE-sulfatase"/>
    <property type="match status" value="1"/>
</dbReference>
<sequence>MPALVIAQDAIAQQVEPSLDTAATIDAVIDAAVQQVNHRSRERLGDRYRRLRRQSLLIAEPLSAEDCCVQAMPEASPVKWHLAHTTWFFETFLLERFQSGFTPFHPQFRMLFNSYYEGVGEKFPRPQRGLLTRPSLAEVLAYREEVDGRMLLLIDALDSGSADAGEDHAQLADFLALLELGMQHEQQHQELMFTDIKILLSMNPLQPAYQPLPMSVCLGDPVELPLQWHRIQAGVVEIGHAGSGFCFDNERPRHRQFVEAYQCASRLVNNAEYLAFVEAGGYEDAALWLSEGWEWKQQLALAHPLYWRPAADNQWQEFTEYGMQPLQPHRAAQHLSYYEADAYARWAGARLLTEAEWEHAAAHLQGQGREFFGVAWQWTSSSYAPYPGFVAAPGAVGEYNGKFMVNQYVLRGSSSATPLNHARLSYRNFFPATARWQVSGIRLARQL</sequence>
<dbReference type="SUPFAM" id="SSF56436">
    <property type="entry name" value="C-type lectin-like"/>
    <property type="match status" value="1"/>
</dbReference>
<feature type="domain" description="DinB-like" evidence="5">
    <location>
        <begin position="48"/>
        <end position="192"/>
    </location>
</feature>
<dbReference type="Proteomes" id="UP000501648">
    <property type="component" value="Chromosome"/>
</dbReference>
<proteinExistence type="predicted"/>
<evidence type="ECO:0000256" key="1">
    <source>
        <dbReference type="ARBA" id="ARBA00023002"/>
    </source>
</evidence>
<dbReference type="InterPro" id="IPR017806">
    <property type="entry name" value="EgtB"/>
</dbReference>
<dbReference type="InterPro" id="IPR042095">
    <property type="entry name" value="SUMF_sf"/>
</dbReference>
<evidence type="ECO:0000313" key="7">
    <source>
        <dbReference type="Proteomes" id="UP000501648"/>
    </source>
</evidence>
<evidence type="ECO:0000259" key="4">
    <source>
        <dbReference type="Pfam" id="PF03781"/>
    </source>
</evidence>
<dbReference type="PANTHER" id="PTHR23150:SF36">
    <property type="entry name" value="HERCYNINE OXYGENASE"/>
    <property type="match status" value="1"/>
</dbReference>
<protein>
    <submittedName>
        <fullName evidence="6">Ergothioneine biosynthesis protein EgtB</fullName>
    </submittedName>
</protein>
<dbReference type="RefSeq" id="WP_026052379.1">
    <property type="nucleotide sequence ID" value="NZ_CP008956.1"/>
</dbReference>
<comment type="pathway">
    <text evidence="3">Amino-acid biosynthesis; ergothioneine biosynthesis.</text>
</comment>
<dbReference type="InterPro" id="IPR034660">
    <property type="entry name" value="DinB/YfiT-like"/>
</dbReference>
<dbReference type="PANTHER" id="PTHR23150">
    <property type="entry name" value="SULFATASE MODIFYING FACTOR 1, 2"/>
    <property type="match status" value="1"/>
</dbReference>
<feature type="domain" description="Sulfatase-modifying factor enzyme-like" evidence="4">
    <location>
        <begin position="230"/>
        <end position="362"/>
    </location>
</feature>
<gene>
    <name evidence="6" type="ORF">C798_19630</name>
</gene>
<organism evidence="6 7">
    <name type="scientific">Herbaspirillum rubrisubalbicans Os34</name>
    <dbReference type="NCBI Taxonomy" id="1235827"/>
    <lineage>
        <taxon>Bacteria</taxon>
        <taxon>Pseudomonadati</taxon>
        <taxon>Pseudomonadota</taxon>
        <taxon>Betaproteobacteria</taxon>
        <taxon>Burkholderiales</taxon>
        <taxon>Oxalobacteraceae</taxon>
        <taxon>Herbaspirillum</taxon>
    </lineage>
</organism>
<dbReference type="EMBL" id="CP008956">
    <property type="protein sequence ID" value="QJQ02368.1"/>
    <property type="molecule type" value="Genomic_DNA"/>
</dbReference>
<dbReference type="InterPro" id="IPR016187">
    <property type="entry name" value="CTDL_fold"/>
</dbReference>
<evidence type="ECO:0000256" key="2">
    <source>
        <dbReference type="ARBA" id="ARBA00023004"/>
    </source>
</evidence>
<dbReference type="Gene3D" id="3.90.1580.10">
    <property type="entry name" value="paralog of FGE (formylglycine-generating enzyme)"/>
    <property type="match status" value="2"/>
</dbReference>
<reference evidence="6 7" key="1">
    <citation type="journal article" date="2012" name="J. Bacteriol.">
        <title>Genome sequence of the pathogenic Herbaspirillum seropedicae strain Os34, isolated from rice roots.</title>
        <authorList>
            <person name="Ye W."/>
            <person name="Ye S."/>
            <person name="Liu J."/>
            <person name="Chang S."/>
            <person name="Chen M."/>
            <person name="Zhu B."/>
            <person name="Guo L."/>
            <person name="An Q."/>
        </authorList>
    </citation>
    <scope>NUCLEOTIDE SEQUENCE [LARGE SCALE GENOMIC DNA]</scope>
    <source>
        <strain evidence="6 7">Os34</strain>
    </source>
</reference>
<name>A0A6M3ZUW8_9BURK</name>
<evidence type="ECO:0000313" key="6">
    <source>
        <dbReference type="EMBL" id="QJQ02368.1"/>
    </source>
</evidence>
<dbReference type="Pfam" id="PF12867">
    <property type="entry name" value="DinB_2"/>
    <property type="match status" value="1"/>
</dbReference>
<dbReference type="SUPFAM" id="SSF109854">
    <property type="entry name" value="DinB/YfiT-like putative metalloenzymes"/>
    <property type="match status" value="1"/>
</dbReference>
<keyword evidence="2" id="KW-0408">Iron</keyword>
<evidence type="ECO:0000256" key="3">
    <source>
        <dbReference type="ARBA" id="ARBA00037882"/>
    </source>
</evidence>
<dbReference type="InterPro" id="IPR051043">
    <property type="entry name" value="Sulfatase_Mod_Factor_Kinase"/>
</dbReference>
<evidence type="ECO:0000259" key="5">
    <source>
        <dbReference type="Pfam" id="PF12867"/>
    </source>
</evidence>
<dbReference type="NCBIfam" id="TIGR03440">
    <property type="entry name" value="egtB_TIGR03440"/>
    <property type="match status" value="1"/>
</dbReference>